<accession>A0A4Y2IMR0</accession>
<sequence>MTDVKTYGAFLRYSVLKKPSQSTADIHKQSRESRFGLPKYIDGGKTDACSIVAVVLNKTEDGFYKLGTKTGVLKQFYSKSEFSACKERFLTKEDVPAGEISLRQTAMKQFLCIHAKWINGGDTSSRREGVGRPRVIKEKGRRKLSRLVKQNRRQTVAQLTAQYNAGPSASVSEHTVQRTLLDMGLCSRRPARVPLLTKRHRQLRLQWVREHRDWTMDKWKRVAWSDESRFLIHHVDGRVRVRRLPTEQLLLSCTASHTQAGGGGIMLCGTFLWAFLGSVLVVEQTMKDANYLNIIEDQLRPYMAFVFATGNGIFQHDNAPCHKARIVMEWFEENTDEFHLMSLLPNSPDFNPMEHI</sequence>
<organism evidence="4 5">
    <name type="scientific">Araneus ventricosus</name>
    <name type="common">Orbweaver spider</name>
    <name type="synonym">Epeira ventricosa</name>
    <dbReference type="NCBI Taxonomy" id="182803"/>
    <lineage>
        <taxon>Eukaryota</taxon>
        <taxon>Metazoa</taxon>
        <taxon>Ecdysozoa</taxon>
        <taxon>Arthropoda</taxon>
        <taxon>Chelicerata</taxon>
        <taxon>Arachnida</taxon>
        <taxon>Araneae</taxon>
        <taxon>Araneomorphae</taxon>
        <taxon>Entelegynae</taxon>
        <taxon>Araneoidea</taxon>
        <taxon>Araneidae</taxon>
        <taxon>Araneus</taxon>
    </lineage>
</organism>
<feature type="domain" description="Tc1-like transposase DDE" evidence="3">
    <location>
        <begin position="276"/>
        <end position="355"/>
    </location>
</feature>
<dbReference type="GO" id="GO:0006313">
    <property type="term" value="P:DNA transposition"/>
    <property type="evidence" value="ECO:0007669"/>
    <property type="project" value="InterPro"/>
</dbReference>
<dbReference type="OrthoDB" id="6435879at2759"/>
<dbReference type="AlphaFoldDB" id="A0A4Y2IMR0"/>
<dbReference type="InterPro" id="IPR002492">
    <property type="entry name" value="Transposase_Tc1-like"/>
</dbReference>
<evidence type="ECO:0000313" key="5">
    <source>
        <dbReference type="Proteomes" id="UP000499080"/>
    </source>
</evidence>
<feature type="domain" description="Transposase Tc1-like" evidence="2">
    <location>
        <begin position="141"/>
        <end position="213"/>
    </location>
</feature>
<keyword evidence="1" id="KW-1133">Transmembrane helix</keyword>
<dbReference type="PANTHER" id="PTHR23022:SF135">
    <property type="entry name" value="SI:DKEY-77F5.3"/>
    <property type="match status" value="1"/>
</dbReference>
<dbReference type="Gene3D" id="3.30.420.10">
    <property type="entry name" value="Ribonuclease H-like superfamily/Ribonuclease H"/>
    <property type="match status" value="1"/>
</dbReference>
<dbReference type="Pfam" id="PF01498">
    <property type="entry name" value="HTH_Tnp_Tc3_2"/>
    <property type="match status" value="1"/>
</dbReference>
<name>A0A4Y2IMR0_ARAVE</name>
<evidence type="ECO:0000256" key="1">
    <source>
        <dbReference type="SAM" id="Phobius"/>
    </source>
</evidence>
<dbReference type="Proteomes" id="UP000499080">
    <property type="component" value="Unassembled WGS sequence"/>
</dbReference>
<evidence type="ECO:0000259" key="3">
    <source>
        <dbReference type="Pfam" id="PF13358"/>
    </source>
</evidence>
<feature type="transmembrane region" description="Helical" evidence="1">
    <location>
        <begin position="260"/>
        <end position="282"/>
    </location>
</feature>
<dbReference type="InterPro" id="IPR052338">
    <property type="entry name" value="Transposase_5"/>
</dbReference>
<keyword evidence="1" id="KW-0472">Membrane</keyword>
<protein>
    <submittedName>
        <fullName evidence="4">Transposable element Tc1 transposase</fullName>
    </submittedName>
</protein>
<reference evidence="4 5" key="1">
    <citation type="journal article" date="2019" name="Sci. Rep.">
        <title>Orb-weaving spider Araneus ventricosus genome elucidates the spidroin gene catalogue.</title>
        <authorList>
            <person name="Kono N."/>
            <person name="Nakamura H."/>
            <person name="Ohtoshi R."/>
            <person name="Moran D.A.P."/>
            <person name="Shinohara A."/>
            <person name="Yoshida Y."/>
            <person name="Fujiwara M."/>
            <person name="Mori M."/>
            <person name="Tomita M."/>
            <person name="Arakawa K."/>
        </authorList>
    </citation>
    <scope>NUCLEOTIDE SEQUENCE [LARGE SCALE GENOMIC DNA]</scope>
</reference>
<dbReference type="GO" id="GO:0015074">
    <property type="term" value="P:DNA integration"/>
    <property type="evidence" value="ECO:0007669"/>
    <property type="project" value="InterPro"/>
</dbReference>
<gene>
    <name evidence="4" type="primary">tc1a_190</name>
    <name evidence="4" type="ORF">AVEN_86239_1</name>
</gene>
<keyword evidence="1" id="KW-0812">Transmembrane</keyword>
<dbReference type="GO" id="GO:0003677">
    <property type="term" value="F:DNA binding"/>
    <property type="evidence" value="ECO:0007669"/>
    <property type="project" value="InterPro"/>
</dbReference>
<keyword evidence="5" id="KW-1185">Reference proteome</keyword>
<dbReference type="Pfam" id="PF13358">
    <property type="entry name" value="DDE_3"/>
    <property type="match status" value="1"/>
</dbReference>
<dbReference type="EMBL" id="BGPR01002805">
    <property type="protein sequence ID" value="GBM79161.1"/>
    <property type="molecule type" value="Genomic_DNA"/>
</dbReference>
<evidence type="ECO:0000313" key="4">
    <source>
        <dbReference type="EMBL" id="GBM79161.1"/>
    </source>
</evidence>
<evidence type="ECO:0000259" key="2">
    <source>
        <dbReference type="Pfam" id="PF01498"/>
    </source>
</evidence>
<proteinExistence type="predicted"/>
<dbReference type="InterPro" id="IPR038717">
    <property type="entry name" value="Tc1-like_DDE_dom"/>
</dbReference>
<dbReference type="PANTHER" id="PTHR23022">
    <property type="entry name" value="TRANSPOSABLE ELEMENT-RELATED"/>
    <property type="match status" value="1"/>
</dbReference>
<dbReference type="InterPro" id="IPR036397">
    <property type="entry name" value="RNaseH_sf"/>
</dbReference>
<comment type="caution">
    <text evidence="4">The sequence shown here is derived from an EMBL/GenBank/DDBJ whole genome shotgun (WGS) entry which is preliminary data.</text>
</comment>